<dbReference type="Pfam" id="PF07679">
    <property type="entry name" value="I-set"/>
    <property type="match status" value="1"/>
</dbReference>
<dbReference type="PANTHER" id="PTHR35971">
    <property type="entry name" value="SI:DKEY-31G6.6"/>
    <property type="match status" value="1"/>
</dbReference>
<dbReference type="AlphaFoldDB" id="A0A3P9NQ14"/>
<accession>A0A3P9NQ14</accession>
<keyword evidence="3" id="KW-0597">Phosphoprotein</keyword>
<dbReference type="InterPro" id="IPR003599">
    <property type="entry name" value="Ig_sub"/>
</dbReference>
<dbReference type="InterPro" id="IPR007110">
    <property type="entry name" value="Ig-like_dom"/>
</dbReference>
<evidence type="ECO:0000256" key="1">
    <source>
        <dbReference type="ARBA" id="ARBA00004496"/>
    </source>
</evidence>
<evidence type="ECO:0000256" key="2">
    <source>
        <dbReference type="ARBA" id="ARBA00022490"/>
    </source>
</evidence>
<dbReference type="PROSITE" id="PS50835">
    <property type="entry name" value="IG_LIKE"/>
    <property type="match status" value="1"/>
</dbReference>
<protein>
    <recommendedName>
        <fullName evidence="5">Ig-like domain-containing protein</fullName>
    </recommendedName>
</protein>
<dbReference type="InterPro" id="IPR013098">
    <property type="entry name" value="Ig_I-set"/>
</dbReference>
<feature type="domain" description="Ig-like" evidence="5">
    <location>
        <begin position="15"/>
        <end position="100"/>
    </location>
</feature>
<dbReference type="FunFam" id="2.60.40.10:FF:000228">
    <property type="entry name" value="obscurin isoform X4"/>
    <property type="match status" value="1"/>
</dbReference>
<organism evidence="6 7">
    <name type="scientific">Poecilia reticulata</name>
    <name type="common">Guppy</name>
    <name type="synonym">Acanthophacelus reticulatus</name>
    <dbReference type="NCBI Taxonomy" id="8081"/>
    <lineage>
        <taxon>Eukaryota</taxon>
        <taxon>Metazoa</taxon>
        <taxon>Chordata</taxon>
        <taxon>Craniata</taxon>
        <taxon>Vertebrata</taxon>
        <taxon>Euteleostomi</taxon>
        <taxon>Actinopterygii</taxon>
        <taxon>Neopterygii</taxon>
        <taxon>Teleostei</taxon>
        <taxon>Neoteleostei</taxon>
        <taxon>Acanthomorphata</taxon>
        <taxon>Ovalentaria</taxon>
        <taxon>Atherinomorphae</taxon>
        <taxon>Cyprinodontiformes</taxon>
        <taxon>Poeciliidae</taxon>
        <taxon>Poeciliinae</taxon>
        <taxon>Poecilia</taxon>
    </lineage>
</organism>
<keyword evidence="7" id="KW-1185">Reference proteome</keyword>
<dbReference type="Proteomes" id="UP000242638">
    <property type="component" value="Unassembled WGS sequence"/>
</dbReference>
<dbReference type="Gene3D" id="2.60.40.10">
    <property type="entry name" value="Immunoglobulins"/>
    <property type="match status" value="1"/>
</dbReference>
<dbReference type="GeneTree" id="ENSGT00940000177473"/>
<evidence type="ECO:0000256" key="3">
    <source>
        <dbReference type="ARBA" id="ARBA00022553"/>
    </source>
</evidence>
<reference evidence="7" key="1">
    <citation type="submission" date="2013-11" db="EMBL/GenBank/DDBJ databases">
        <title>The genomic landscape of the Guanapo guppy.</title>
        <authorList>
            <person name="Kuenstner A."/>
            <person name="Dreyer C."/>
        </authorList>
    </citation>
    <scope>NUCLEOTIDE SEQUENCE</scope>
    <source>
        <strain evidence="7">Guanapo</strain>
    </source>
</reference>
<dbReference type="Ensembl" id="ENSPRET00000011721.1">
    <property type="protein sequence ID" value="ENSPREP00000011593.1"/>
    <property type="gene ID" value="ENSPREG00000007891.1"/>
</dbReference>
<dbReference type="SMART" id="SM00409">
    <property type="entry name" value="IG"/>
    <property type="match status" value="1"/>
</dbReference>
<dbReference type="STRING" id="8081.ENSPREP00000011593"/>
<proteinExistence type="predicted"/>
<dbReference type="InterPro" id="IPR003598">
    <property type="entry name" value="Ig_sub2"/>
</dbReference>
<dbReference type="GO" id="GO:0005737">
    <property type="term" value="C:cytoplasm"/>
    <property type="evidence" value="ECO:0007669"/>
    <property type="project" value="UniProtKB-SubCell"/>
</dbReference>
<dbReference type="SMART" id="SM00408">
    <property type="entry name" value="IGc2"/>
    <property type="match status" value="1"/>
</dbReference>
<dbReference type="InterPro" id="IPR013783">
    <property type="entry name" value="Ig-like_fold"/>
</dbReference>
<evidence type="ECO:0000313" key="6">
    <source>
        <dbReference type="Ensembl" id="ENSPREP00000011593.1"/>
    </source>
</evidence>
<evidence type="ECO:0000259" key="5">
    <source>
        <dbReference type="PROSITE" id="PS50835"/>
    </source>
</evidence>
<evidence type="ECO:0000256" key="4">
    <source>
        <dbReference type="ARBA" id="ARBA00023157"/>
    </source>
</evidence>
<dbReference type="Bgee" id="ENSPREG00000007891">
    <property type="expression patterns" value="Expressed in head"/>
</dbReference>
<reference evidence="6" key="3">
    <citation type="submission" date="2025-09" db="UniProtKB">
        <authorList>
            <consortium name="Ensembl"/>
        </authorList>
    </citation>
    <scope>IDENTIFICATION</scope>
    <source>
        <strain evidence="6">Guanapo</strain>
    </source>
</reference>
<dbReference type="PANTHER" id="PTHR35971:SF5">
    <property type="entry name" value="OBSCURIN LIKE CYTOSKELETAL ADAPTOR 1"/>
    <property type="match status" value="1"/>
</dbReference>
<sequence>PIFSAAGHVGNTVLPPISFKKELESQEAREGGETTLSCETSSPDCKVTWWKGSTVLSQGEKYTIQQRAITHSLVIHKLVKEDSGEYTCDTGDKKSTARLTIKGNSFTSTSVLIVYCLSAELFCQQQPLKKSPRFGRTPKQIFCRFYKMYSLFNKSFMYLNFTAFLVKNIF</sequence>
<dbReference type="InterPro" id="IPR036179">
    <property type="entry name" value="Ig-like_dom_sf"/>
</dbReference>
<reference evidence="6" key="2">
    <citation type="submission" date="2025-08" db="UniProtKB">
        <authorList>
            <consortium name="Ensembl"/>
        </authorList>
    </citation>
    <scope>IDENTIFICATION</scope>
    <source>
        <strain evidence="6">Guanapo</strain>
    </source>
</reference>
<comment type="subcellular location">
    <subcellularLocation>
        <location evidence="1">Cytoplasm</location>
    </subcellularLocation>
</comment>
<evidence type="ECO:0000313" key="7">
    <source>
        <dbReference type="Proteomes" id="UP000242638"/>
    </source>
</evidence>
<dbReference type="InterPro" id="IPR052385">
    <property type="entry name" value="Obscurin/Obscurin-like_Reg"/>
</dbReference>
<keyword evidence="4" id="KW-1015">Disulfide bond</keyword>
<dbReference type="SUPFAM" id="SSF48726">
    <property type="entry name" value="Immunoglobulin"/>
    <property type="match status" value="1"/>
</dbReference>
<name>A0A3P9NQ14_POERE</name>
<keyword evidence="2" id="KW-0963">Cytoplasm</keyword>